<keyword evidence="4" id="KW-1185">Reference proteome</keyword>
<evidence type="ECO:0000256" key="1">
    <source>
        <dbReference type="ARBA" id="ARBA00023239"/>
    </source>
</evidence>
<dbReference type="Pfam" id="PF04909">
    <property type="entry name" value="Amidohydro_2"/>
    <property type="match status" value="1"/>
</dbReference>
<gene>
    <name evidence="3" type="ORF">E1163_12180</name>
</gene>
<sequence>MIVDIHTHLAYHKIFPERFIEEVSAKLLTDNIQQNRFVLQLVKNSLKDMDGESFIKKMDESGIDKSVLLIADFGYFLGEPEFTLEQMYALHYEVKKKFPDRIFVFSGVDPRRGQAYIDLFKDSITKYSFDGLKLYPPCGFELDDSCVYPLYDICKQYNIPVLTHTGPSLNSMRTEEKYPQSILNVSREYPDINFILAHAGARCIEQTIDTIKKRDNIYCDISTFQATMTQDEMEVNFRKMMDSCPDNLLFGTDFPMFIMSTSQKQLVNSVKSLKKITDKEKEKLLCLNAQRILGIENEVLGHEY</sequence>
<comment type="caution">
    <text evidence="3">The sequence shown here is derived from an EMBL/GenBank/DDBJ whole genome shotgun (WGS) entry which is preliminary data.</text>
</comment>
<dbReference type="Gene3D" id="3.20.20.140">
    <property type="entry name" value="Metal-dependent hydrolases"/>
    <property type="match status" value="1"/>
</dbReference>
<dbReference type="CDD" id="cd01292">
    <property type="entry name" value="metallo-dependent_hydrolases"/>
    <property type="match status" value="1"/>
</dbReference>
<organism evidence="3 4">
    <name type="scientific">Fulvivirga kasyanovii</name>
    <dbReference type="NCBI Taxonomy" id="396812"/>
    <lineage>
        <taxon>Bacteria</taxon>
        <taxon>Pseudomonadati</taxon>
        <taxon>Bacteroidota</taxon>
        <taxon>Cytophagia</taxon>
        <taxon>Cytophagales</taxon>
        <taxon>Fulvivirgaceae</taxon>
        <taxon>Fulvivirga</taxon>
    </lineage>
</organism>
<keyword evidence="1" id="KW-0456">Lyase</keyword>
<accession>A0ABW9RNI9</accession>
<dbReference type="InterPro" id="IPR032466">
    <property type="entry name" value="Metal_Hydrolase"/>
</dbReference>
<proteinExistence type="predicted"/>
<name>A0ABW9RNI9_9BACT</name>
<dbReference type="InterPro" id="IPR032465">
    <property type="entry name" value="ACMSD"/>
</dbReference>
<dbReference type="InterPro" id="IPR006680">
    <property type="entry name" value="Amidohydro-rel"/>
</dbReference>
<dbReference type="PANTHER" id="PTHR21240">
    <property type="entry name" value="2-AMINO-3-CARBOXYLMUCONATE-6-SEMIALDEHYDE DECARBOXYLASE"/>
    <property type="match status" value="1"/>
</dbReference>
<evidence type="ECO:0000259" key="2">
    <source>
        <dbReference type="Pfam" id="PF04909"/>
    </source>
</evidence>
<feature type="domain" description="Amidohydrolase-related" evidence="2">
    <location>
        <begin position="84"/>
        <end position="295"/>
    </location>
</feature>
<reference evidence="3 4" key="1">
    <citation type="submission" date="2019-02" db="EMBL/GenBank/DDBJ databases">
        <authorList>
            <person name="Goldberg S.R."/>
            <person name="Haltli B.A."/>
            <person name="Correa H."/>
            <person name="Russell K.G."/>
        </authorList>
    </citation>
    <scope>NUCLEOTIDE SEQUENCE [LARGE SCALE GENOMIC DNA]</scope>
    <source>
        <strain evidence="3 4">JCM 16186</strain>
    </source>
</reference>
<dbReference type="Proteomes" id="UP000798808">
    <property type="component" value="Unassembled WGS sequence"/>
</dbReference>
<dbReference type="RefSeq" id="WP_155172048.1">
    <property type="nucleotide sequence ID" value="NZ_BAAAFL010000018.1"/>
</dbReference>
<dbReference type="EMBL" id="SMLW01000534">
    <property type="protein sequence ID" value="MTI25704.1"/>
    <property type="molecule type" value="Genomic_DNA"/>
</dbReference>
<evidence type="ECO:0000313" key="3">
    <source>
        <dbReference type="EMBL" id="MTI25704.1"/>
    </source>
</evidence>
<evidence type="ECO:0000313" key="4">
    <source>
        <dbReference type="Proteomes" id="UP000798808"/>
    </source>
</evidence>
<dbReference type="SUPFAM" id="SSF51556">
    <property type="entry name" value="Metallo-dependent hydrolases"/>
    <property type="match status" value="1"/>
</dbReference>
<protein>
    <submittedName>
        <fullName evidence="3">Amidohydrolase</fullName>
    </submittedName>
</protein>